<organism evidence="2 3">
    <name type="scientific">Romanomermis culicivorax</name>
    <name type="common">Nematode worm</name>
    <dbReference type="NCBI Taxonomy" id="13658"/>
    <lineage>
        <taxon>Eukaryota</taxon>
        <taxon>Metazoa</taxon>
        <taxon>Ecdysozoa</taxon>
        <taxon>Nematoda</taxon>
        <taxon>Enoplea</taxon>
        <taxon>Dorylaimia</taxon>
        <taxon>Mermithida</taxon>
        <taxon>Mermithoidea</taxon>
        <taxon>Mermithidae</taxon>
        <taxon>Romanomermis</taxon>
    </lineage>
</organism>
<feature type="region of interest" description="Disordered" evidence="1">
    <location>
        <begin position="1"/>
        <end position="36"/>
    </location>
</feature>
<feature type="region of interest" description="Disordered" evidence="1">
    <location>
        <begin position="61"/>
        <end position="86"/>
    </location>
</feature>
<dbReference type="AlphaFoldDB" id="A0A915JGU5"/>
<sequence length="86" mass="9635">MSKRKDLDSSAISQMAEVKMDPVNAPNSAAPITAHNNNNIDNMVAAKELLTAKDRDAQINAPINRRRKLPQDQMDPFIDQMKEECL</sequence>
<evidence type="ECO:0000313" key="2">
    <source>
        <dbReference type="Proteomes" id="UP000887565"/>
    </source>
</evidence>
<evidence type="ECO:0000256" key="1">
    <source>
        <dbReference type="SAM" id="MobiDB-lite"/>
    </source>
</evidence>
<reference evidence="3" key="1">
    <citation type="submission" date="2022-11" db="UniProtKB">
        <authorList>
            <consortium name="WormBaseParasite"/>
        </authorList>
    </citation>
    <scope>IDENTIFICATION</scope>
</reference>
<name>A0A915JGU5_ROMCU</name>
<proteinExistence type="predicted"/>
<evidence type="ECO:0000313" key="3">
    <source>
        <dbReference type="WBParaSite" id="nRc.2.0.1.t25033-RA"/>
    </source>
</evidence>
<protein>
    <submittedName>
        <fullName evidence="3">Uncharacterized protein</fullName>
    </submittedName>
</protein>
<keyword evidence="2" id="KW-1185">Reference proteome</keyword>
<dbReference type="Proteomes" id="UP000887565">
    <property type="component" value="Unplaced"/>
</dbReference>
<accession>A0A915JGU5</accession>
<dbReference type="WBParaSite" id="nRc.2.0.1.t25033-RA">
    <property type="protein sequence ID" value="nRc.2.0.1.t25033-RA"/>
    <property type="gene ID" value="nRc.2.0.1.g25033"/>
</dbReference>